<proteinExistence type="predicted"/>
<evidence type="ECO:0000256" key="2">
    <source>
        <dbReference type="SAM" id="SignalP"/>
    </source>
</evidence>
<dbReference type="STRING" id="1817832.A3J48_01190"/>
<dbReference type="EMBL" id="MFES01000034">
    <property type="protein sequence ID" value="OGE84811.1"/>
    <property type="molecule type" value="Genomic_DNA"/>
</dbReference>
<comment type="caution">
    <text evidence="3">The sequence shown here is derived from an EMBL/GenBank/DDBJ whole genome shotgun (WGS) entry which is preliminary data.</text>
</comment>
<keyword evidence="1" id="KW-1133">Transmembrane helix</keyword>
<dbReference type="Pfam" id="PF18895">
    <property type="entry name" value="T4SS_pilin"/>
    <property type="match status" value="1"/>
</dbReference>
<organism evidence="3 4">
    <name type="scientific">Candidatus Doudnabacteria bacterium RIFCSPHIGHO2_02_FULL_46_11</name>
    <dbReference type="NCBI Taxonomy" id="1817832"/>
    <lineage>
        <taxon>Bacteria</taxon>
        <taxon>Candidatus Doudnaibacteriota</taxon>
    </lineage>
</organism>
<keyword evidence="1" id="KW-0812">Transmembrane</keyword>
<dbReference type="Pfam" id="PF17957">
    <property type="entry name" value="Big_7"/>
    <property type="match status" value="1"/>
</dbReference>
<feature type="transmembrane region" description="Helical" evidence="1">
    <location>
        <begin position="89"/>
        <end position="110"/>
    </location>
</feature>
<keyword evidence="1" id="KW-0472">Membrane</keyword>
<feature type="transmembrane region" description="Helical" evidence="1">
    <location>
        <begin position="53"/>
        <end position="77"/>
    </location>
</feature>
<evidence type="ECO:0000313" key="3">
    <source>
        <dbReference type="EMBL" id="OGE84811.1"/>
    </source>
</evidence>
<name>A0A1F5P4I9_9BACT</name>
<dbReference type="Proteomes" id="UP000176786">
    <property type="component" value="Unassembled WGS sequence"/>
</dbReference>
<feature type="signal peptide" evidence="2">
    <location>
        <begin position="1"/>
        <end position="24"/>
    </location>
</feature>
<keyword evidence="2" id="KW-0732">Signal</keyword>
<evidence type="ECO:0008006" key="5">
    <source>
        <dbReference type="Google" id="ProtNLM"/>
    </source>
</evidence>
<dbReference type="AlphaFoldDB" id="A0A1F5P4I9"/>
<protein>
    <recommendedName>
        <fullName evidence="5">Bacterial Ig-like domain-containing protein</fullName>
    </recommendedName>
</protein>
<feature type="chain" id="PRO_5009520343" description="Bacterial Ig-like domain-containing protein" evidence="2">
    <location>
        <begin position="25"/>
        <end position="237"/>
    </location>
</feature>
<gene>
    <name evidence="3" type="ORF">A3J48_01190</name>
</gene>
<dbReference type="InterPro" id="IPR013783">
    <property type="entry name" value="Ig-like_fold"/>
</dbReference>
<dbReference type="InterPro" id="IPR043993">
    <property type="entry name" value="T4SS_pilin"/>
</dbReference>
<reference evidence="3 4" key="1">
    <citation type="journal article" date="2016" name="Nat. Commun.">
        <title>Thousands of microbial genomes shed light on interconnected biogeochemical processes in an aquifer system.</title>
        <authorList>
            <person name="Anantharaman K."/>
            <person name="Brown C.T."/>
            <person name="Hug L.A."/>
            <person name="Sharon I."/>
            <person name="Castelle C.J."/>
            <person name="Probst A.J."/>
            <person name="Thomas B.C."/>
            <person name="Singh A."/>
            <person name="Wilkins M.J."/>
            <person name="Karaoz U."/>
            <person name="Brodie E.L."/>
            <person name="Williams K.H."/>
            <person name="Hubbard S.S."/>
            <person name="Banfield J.F."/>
        </authorList>
    </citation>
    <scope>NUCLEOTIDE SEQUENCE [LARGE SCALE GENOMIC DNA]</scope>
</reference>
<sequence length="237" mass="25178">MTLKQTILIVALLLIILLPVAAFAQDKADVKDGGLICKKAESITQCIPRLYDFAMGISGLVFVGVLVAAGYLMMTAGGNGEQLSTAKEMFNGAGAGIIILTTAYILLRFLNPDLVELKPIEQLAPSQPTNTTTSVDERGPVISITSPADNAIVSGSVELVISLEDSDGVKKYELLSIPGELRVLGNLTDNPTSLTYRYTWELDGVPLGRYTIGVTAEDNKGNLGQGEVHLTVSVPSR</sequence>
<accession>A0A1F5P4I9</accession>
<dbReference type="Gene3D" id="2.60.40.10">
    <property type="entry name" value="Immunoglobulins"/>
    <property type="match status" value="1"/>
</dbReference>
<evidence type="ECO:0000256" key="1">
    <source>
        <dbReference type="SAM" id="Phobius"/>
    </source>
</evidence>
<evidence type="ECO:0000313" key="4">
    <source>
        <dbReference type="Proteomes" id="UP000176786"/>
    </source>
</evidence>